<organism evidence="2 3">
    <name type="scientific">Kribbella antibiotica</name>
    <dbReference type="NCBI Taxonomy" id="190195"/>
    <lineage>
        <taxon>Bacteria</taxon>
        <taxon>Bacillati</taxon>
        <taxon>Actinomycetota</taxon>
        <taxon>Actinomycetes</taxon>
        <taxon>Propionibacteriales</taxon>
        <taxon>Kribbellaceae</taxon>
        <taxon>Kribbella</taxon>
    </lineage>
</organism>
<dbReference type="Gene3D" id="2.160.20.10">
    <property type="entry name" value="Single-stranded right-handed beta-helix, Pectin lyase-like"/>
    <property type="match status" value="1"/>
</dbReference>
<evidence type="ECO:0000313" key="2">
    <source>
        <dbReference type="EMBL" id="TDD49496.1"/>
    </source>
</evidence>
<feature type="domain" description="F5/8 type C" evidence="1">
    <location>
        <begin position="687"/>
        <end position="801"/>
    </location>
</feature>
<dbReference type="Proteomes" id="UP000295124">
    <property type="component" value="Unassembled WGS sequence"/>
</dbReference>
<dbReference type="AlphaFoldDB" id="A0A4R4YVY2"/>
<feature type="non-terminal residue" evidence="2">
    <location>
        <position position="801"/>
    </location>
</feature>
<dbReference type="InterPro" id="IPR011050">
    <property type="entry name" value="Pectin_lyase_fold/virulence"/>
</dbReference>
<proteinExistence type="predicted"/>
<evidence type="ECO:0000313" key="3">
    <source>
        <dbReference type="Proteomes" id="UP000295124"/>
    </source>
</evidence>
<dbReference type="InterPro" id="IPR012334">
    <property type="entry name" value="Pectin_lyas_fold"/>
</dbReference>
<reference evidence="2 3" key="1">
    <citation type="submission" date="2019-03" db="EMBL/GenBank/DDBJ databases">
        <title>Draft genome sequences of novel Actinobacteria.</title>
        <authorList>
            <person name="Sahin N."/>
            <person name="Ay H."/>
            <person name="Saygin H."/>
        </authorList>
    </citation>
    <scope>NUCLEOTIDE SEQUENCE [LARGE SCALE GENOMIC DNA]</scope>
    <source>
        <strain evidence="2 3">JCM 13523</strain>
    </source>
</reference>
<protein>
    <recommendedName>
        <fullName evidence="1">F5/8 type C domain-containing protein</fullName>
    </recommendedName>
</protein>
<comment type="caution">
    <text evidence="2">The sequence shown here is derived from an EMBL/GenBank/DDBJ whole genome shotgun (WGS) entry which is preliminary data.</text>
</comment>
<name>A0A4R4YVY2_9ACTN</name>
<dbReference type="SUPFAM" id="SSF49785">
    <property type="entry name" value="Galactose-binding domain-like"/>
    <property type="match status" value="2"/>
</dbReference>
<evidence type="ECO:0000259" key="1">
    <source>
        <dbReference type="PROSITE" id="PS50022"/>
    </source>
</evidence>
<dbReference type="InterPro" id="IPR006626">
    <property type="entry name" value="PbH1"/>
</dbReference>
<sequence>MSTTSLLCRSLRAGSNSWHDFGLFVRVRGMRRLGVLALLAALIPTPLPAAAAASTTYYVDPAGNDAAAGTSTTTAWRSLAKVNGTTFGPGDRILFKAGSRWTGQLWPKGSGAAGTPISIASYGGDVRPAIDGAGQVGDTVYLENQQYWDITRLEVTNDAAAQAERRGIRVRNNTGGRLSGIHISDVDVHHVKSELGRYYGMNAGIAVVADVPSSAWNDVRITGNAVRTVERIGIFVGPTEQTGNLADYPNFPKSTGVEIDHNTLSDIGMDAILTFVTLNPLIHHNTVSGHSQRRSVCGVGSRYCNGASVAIWMAESDGARVEYNEVSGGGVRGAEGRDGQAYDVDWGSDDVTLQYNYSHDNRAGFLLVTRGTVTGAGIPDGNNVVVRYNVSENDGWCFVCFGAEAFNAPKPLRFENNVDFVGSATERTQLLSDLKDPNGFIEYPFTMTNNIFVKLGAALKHLPTQGGVFRGNVFAGHHDRTPFDPDQLTVPPLFVAPGTLDGYRVLTGSSALGSGVPVPDQPGADLYGNPIGTTPRGVYGGPGVGPSVAGNLAGKAELIPSSTLEGYQWSSYAASDGTRGSSPVSLGWTSNNSLGVDHAESLEVRLPSRRYFDTVNLFPRSDAGHEGQGFPKTYGVEVWDGSRWISVAERNDQPEPGAAVQEVTFPPQWTDRVRVVGRSLRPNPTENNVYRMQLAELEVRNSAGPQLSASSSYEAPGSGWDLLNLLDGAPTGWSSNNQLGVDHSESVELTYPTARTLNSITLTPRTDAPNTGYGFPVDFTLESWTGTAWQPLLTRTALPLS</sequence>
<dbReference type="SUPFAM" id="SSF51126">
    <property type="entry name" value="Pectin lyase-like"/>
    <property type="match status" value="1"/>
</dbReference>
<gene>
    <name evidence="2" type="ORF">E1263_32035</name>
</gene>
<accession>A0A4R4YVY2</accession>
<dbReference type="EMBL" id="SMKX01000130">
    <property type="protein sequence ID" value="TDD49496.1"/>
    <property type="molecule type" value="Genomic_DNA"/>
</dbReference>
<dbReference type="SMART" id="SM00710">
    <property type="entry name" value="PbH1"/>
    <property type="match status" value="7"/>
</dbReference>
<dbReference type="Gene3D" id="2.60.120.260">
    <property type="entry name" value="Galactose-binding domain-like"/>
    <property type="match status" value="2"/>
</dbReference>
<dbReference type="InterPro" id="IPR000421">
    <property type="entry name" value="FA58C"/>
</dbReference>
<dbReference type="PROSITE" id="PS50022">
    <property type="entry name" value="FA58C_3"/>
    <property type="match status" value="1"/>
</dbReference>
<keyword evidence="3" id="KW-1185">Reference proteome</keyword>
<dbReference type="InterPro" id="IPR008979">
    <property type="entry name" value="Galactose-bd-like_sf"/>
</dbReference>